<feature type="chain" id="PRO_5015547251" description="PRC-barrel domain-containing protein" evidence="1">
    <location>
        <begin position="22"/>
        <end position="289"/>
    </location>
</feature>
<dbReference type="PANTHER" id="PTHR36505">
    <property type="entry name" value="BLR1072 PROTEIN"/>
    <property type="match status" value="1"/>
</dbReference>
<dbReference type="AlphaFoldDB" id="A0A2S8FJH6"/>
<keyword evidence="1" id="KW-0732">Signal</keyword>
<sequence length="289" mass="30665">MLVTRFLGLCLVAALVMPAVADDNATKTTVDKSASTAVKHDQKQQGDRVAASQVIGASIYGSNQEDTIGSVNDIVMTKDGKVVYLIAGSGGVAGVGETEHAVPVKSFDMKWVKDGDEKTLKLSLPMTAEDLSNAPALNLEHASDLTVEAFADRNGKYFKASNAEKMSPGNMYLVSEIDGLNATGTDNESVGAVEDIVFTHKDECKAEYMIIGTGGVVGIGEKYTAVPTDKVKITKTADNQYTAVVQADKTIIGAAPKVTSDHYYSELGDENVRENVKTAFNEADAKDSE</sequence>
<dbReference type="Pfam" id="PF05239">
    <property type="entry name" value="PRC"/>
    <property type="match status" value="2"/>
</dbReference>
<organism evidence="3 4">
    <name type="scientific">Blastopirellula marina</name>
    <dbReference type="NCBI Taxonomy" id="124"/>
    <lineage>
        <taxon>Bacteria</taxon>
        <taxon>Pseudomonadati</taxon>
        <taxon>Planctomycetota</taxon>
        <taxon>Planctomycetia</taxon>
        <taxon>Pirellulales</taxon>
        <taxon>Pirellulaceae</taxon>
        <taxon>Blastopirellula</taxon>
    </lineage>
</organism>
<feature type="domain" description="PRC-barrel" evidence="2">
    <location>
        <begin position="47"/>
        <end position="116"/>
    </location>
</feature>
<evidence type="ECO:0000313" key="3">
    <source>
        <dbReference type="EMBL" id="PQO32200.1"/>
    </source>
</evidence>
<dbReference type="Gene3D" id="2.30.30.240">
    <property type="entry name" value="PRC-barrel domain"/>
    <property type="match status" value="2"/>
</dbReference>
<feature type="signal peptide" evidence="1">
    <location>
        <begin position="1"/>
        <end position="21"/>
    </location>
</feature>
<dbReference type="OrthoDB" id="258018at2"/>
<protein>
    <recommendedName>
        <fullName evidence="2">PRC-barrel domain-containing protein</fullName>
    </recommendedName>
</protein>
<feature type="domain" description="PRC-barrel" evidence="2">
    <location>
        <begin position="170"/>
        <end position="234"/>
    </location>
</feature>
<reference evidence="3 4" key="1">
    <citation type="submission" date="2018-02" db="EMBL/GenBank/DDBJ databases">
        <title>Comparative genomes isolates from brazilian mangrove.</title>
        <authorList>
            <person name="Araujo J.E."/>
            <person name="Taketani R.G."/>
            <person name="Silva M.C.P."/>
            <person name="Loureco M.V."/>
            <person name="Andreote F.D."/>
        </authorList>
    </citation>
    <scope>NUCLEOTIDE SEQUENCE [LARGE SCALE GENOMIC DNA]</scope>
    <source>
        <strain evidence="3 4">Hex-1 MGV</strain>
    </source>
</reference>
<dbReference type="InterPro" id="IPR027275">
    <property type="entry name" value="PRC-brl_dom"/>
</dbReference>
<evidence type="ECO:0000313" key="4">
    <source>
        <dbReference type="Proteomes" id="UP000238322"/>
    </source>
</evidence>
<dbReference type="EMBL" id="PUHY01000012">
    <property type="protein sequence ID" value="PQO32200.1"/>
    <property type="molecule type" value="Genomic_DNA"/>
</dbReference>
<name>A0A2S8FJH6_9BACT</name>
<dbReference type="SUPFAM" id="SSF50346">
    <property type="entry name" value="PRC-barrel domain"/>
    <property type="match status" value="2"/>
</dbReference>
<dbReference type="Proteomes" id="UP000238322">
    <property type="component" value="Unassembled WGS sequence"/>
</dbReference>
<evidence type="ECO:0000259" key="2">
    <source>
        <dbReference type="Pfam" id="PF05239"/>
    </source>
</evidence>
<dbReference type="PANTHER" id="PTHR36505:SF1">
    <property type="entry name" value="BLR1072 PROTEIN"/>
    <property type="match status" value="1"/>
</dbReference>
<accession>A0A2S8FJH6</accession>
<gene>
    <name evidence="3" type="ORF">C5Y83_18370</name>
</gene>
<proteinExistence type="predicted"/>
<dbReference type="InterPro" id="IPR011033">
    <property type="entry name" value="PRC_barrel-like_sf"/>
</dbReference>
<evidence type="ECO:0000256" key="1">
    <source>
        <dbReference type="SAM" id="SignalP"/>
    </source>
</evidence>
<dbReference type="RefSeq" id="WP_105331212.1">
    <property type="nucleotide sequence ID" value="NZ_PUHY01000012.1"/>
</dbReference>
<comment type="caution">
    <text evidence="3">The sequence shown here is derived from an EMBL/GenBank/DDBJ whole genome shotgun (WGS) entry which is preliminary data.</text>
</comment>